<protein>
    <recommendedName>
        <fullName evidence="7">UvrABC system protein C</fullName>
        <shortName evidence="7">Protein UvrC</shortName>
    </recommendedName>
    <alternativeName>
        <fullName evidence="7">Excinuclease ABC subunit C</fullName>
    </alternativeName>
</protein>
<dbReference type="HAMAP" id="MF_00203">
    <property type="entry name" value="UvrC"/>
    <property type="match status" value="1"/>
</dbReference>
<dbReference type="SMART" id="SM00465">
    <property type="entry name" value="GIYc"/>
    <property type="match status" value="1"/>
</dbReference>
<dbReference type="GO" id="GO:0003677">
    <property type="term" value="F:DNA binding"/>
    <property type="evidence" value="ECO:0007669"/>
    <property type="project" value="UniProtKB-UniRule"/>
</dbReference>
<dbReference type="Gene3D" id="3.30.420.340">
    <property type="entry name" value="UvrC, RNAse H endonuclease domain"/>
    <property type="match status" value="1"/>
</dbReference>
<dbReference type="PANTHER" id="PTHR30562">
    <property type="entry name" value="UVRC/OXIDOREDUCTASE"/>
    <property type="match status" value="1"/>
</dbReference>
<keyword evidence="13" id="KW-1185">Reference proteome</keyword>
<dbReference type="PROSITE" id="PS50151">
    <property type="entry name" value="UVR"/>
    <property type="match status" value="1"/>
</dbReference>
<dbReference type="GO" id="GO:0005737">
    <property type="term" value="C:cytoplasm"/>
    <property type="evidence" value="ECO:0007669"/>
    <property type="project" value="UniProtKB-SubCell"/>
</dbReference>
<dbReference type="CDD" id="cd10434">
    <property type="entry name" value="GIY-YIG_UvrC_Cho"/>
    <property type="match status" value="1"/>
</dbReference>
<dbReference type="InterPro" id="IPR038476">
    <property type="entry name" value="UvrC_RNase_H_dom_sf"/>
</dbReference>
<dbReference type="InterPro" id="IPR035901">
    <property type="entry name" value="GIY-YIG_endonuc_sf"/>
</dbReference>
<dbReference type="GO" id="GO:0009380">
    <property type="term" value="C:excinuclease repair complex"/>
    <property type="evidence" value="ECO:0007669"/>
    <property type="project" value="InterPro"/>
</dbReference>
<dbReference type="Pfam" id="PF01541">
    <property type="entry name" value="GIY-YIG"/>
    <property type="match status" value="1"/>
</dbReference>
<dbReference type="InterPro" id="IPR001943">
    <property type="entry name" value="UVR_dom"/>
</dbReference>
<proteinExistence type="inferred from homology"/>
<dbReference type="Proteomes" id="UP000634004">
    <property type="component" value="Unassembled WGS sequence"/>
</dbReference>
<comment type="subunit">
    <text evidence="7">Interacts with UvrB in an incision complex.</text>
</comment>
<dbReference type="PANTHER" id="PTHR30562:SF1">
    <property type="entry name" value="UVRABC SYSTEM PROTEIN C"/>
    <property type="match status" value="1"/>
</dbReference>
<evidence type="ECO:0000256" key="7">
    <source>
        <dbReference type="HAMAP-Rule" id="MF_00203"/>
    </source>
</evidence>
<comment type="caution">
    <text evidence="12">The sequence shown here is derived from an EMBL/GenBank/DDBJ whole genome shotgun (WGS) entry which is preliminary data.</text>
</comment>
<dbReference type="GO" id="GO:0006289">
    <property type="term" value="P:nucleotide-excision repair"/>
    <property type="evidence" value="ECO:0007669"/>
    <property type="project" value="UniProtKB-UniRule"/>
</dbReference>
<dbReference type="SUPFAM" id="SSF82771">
    <property type="entry name" value="GIY-YIG endonuclease"/>
    <property type="match status" value="1"/>
</dbReference>
<keyword evidence="5 7" id="KW-0234">DNA repair</keyword>
<keyword evidence="4 7" id="KW-0267">Excision nuclease</keyword>
<dbReference type="FunFam" id="3.40.1440.10:FF:000001">
    <property type="entry name" value="UvrABC system protein C"/>
    <property type="match status" value="1"/>
</dbReference>
<gene>
    <name evidence="7 12" type="primary">uvrC</name>
    <name evidence="12" type="ORF">GCM10009069_01610</name>
</gene>
<dbReference type="Pfam" id="PF22920">
    <property type="entry name" value="UvrC_RNaseH"/>
    <property type="match status" value="1"/>
</dbReference>
<reference evidence="12" key="2">
    <citation type="submission" date="2020-09" db="EMBL/GenBank/DDBJ databases">
        <authorList>
            <person name="Sun Q."/>
            <person name="Kim S."/>
        </authorList>
    </citation>
    <scope>NUCLEOTIDE SEQUENCE</scope>
    <source>
        <strain evidence="12">KCTC 32513</strain>
    </source>
</reference>
<dbReference type="AlphaFoldDB" id="A0A8J3G108"/>
<sequence>MNPHESISPAKDPTLNRRGKGEYGPDRIKHYVKRLPNKPGVYRMTDEHGTVLYVGKAKDLKKRVSAYTKYDRHPTRLRRMIRATTNMEFVVTESEVEALLLEAQLIKKLKPRYNILLRDDKSFPYILVRKTHPAAQVVKHRGARKIKGDYYGPFASAGAVNRTLDTLQRAFMLRNCSDSYYEGRSRPCLQHQIKRCSAPCTGVIGLDDYGKLVTDAEDFLKGRSDNLRQRLKADMDIASKAMNFEKAAELRDRLRALAKINNSNLGKINPQTFSDGDVIAVHTAGGQSCVQVFFFRAGQNWGNSAHFPRHDKDHGPEDVLDAFLAQFYADKPIPKEIFISHDLPSLDLIERALSERADRKIQISVPQRGEKKKLLDTAQRNAQEALGRRLAETQNQTKLLAEVCELFGMDAPPNRIEVFDNSHNQGTNAIGAFVVAGPEGFRKRDYRSFNIQDVTITNDDFGMMREVLTRRFSRLVKDDTLEWPDLVLIDGGKGQLSAVTGVLTDMGILGRITLVAIAKGPDRNAGRETFYMNGRDPFTLPPRNPAMYYLQRLRDEAHRFAIGTHRARRKKDMKSNPLDGILGVGPGRKRALLAHFGSAKAVKNAALDELSGVEGVSGKLAQQIHDYFHE</sequence>
<evidence type="ECO:0000256" key="8">
    <source>
        <dbReference type="SAM" id="MobiDB-lite"/>
    </source>
</evidence>
<dbReference type="Pfam" id="PF08459">
    <property type="entry name" value="UvrC_RNaseH_dom"/>
    <property type="match status" value="1"/>
</dbReference>
<evidence type="ECO:0000313" key="12">
    <source>
        <dbReference type="EMBL" id="GHA82168.1"/>
    </source>
</evidence>
<dbReference type="InterPro" id="IPR047296">
    <property type="entry name" value="GIY-YIG_UvrC_Cho"/>
</dbReference>
<dbReference type="Gene3D" id="1.10.150.20">
    <property type="entry name" value="5' to 3' exonuclease, C-terminal subdomain"/>
    <property type="match status" value="1"/>
</dbReference>
<evidence type="ECO:0000259" key="10">
    <source>
        <dbReference type="PROSITE" id="PS50164"/>
    </source>
</evidence>
<evidence type="ECO:0000256" key="1">
    <source>
        <dbReference type="ARBA" id="ARBA00022490"/>
    </source>
</evidence>
<evidence type="ECO:0000259" key="9">
    <source>
        <dbReference type="PROSITE" id="PS50151"/>
    </source>
</evidence>
<dbReference type="NCBIfam" id="TIGR00194">
    <property type="entry name" value="uvrC"/>
    <property type="match status" value="1"/>
</dbReference>
<dbReference type="InterPro" id="IPR010994">
    <property type="entry name" value="RuvA_2-like"/>
</dbReference>
<dbReference type="PROSITE" id="PS50164">
    <property type="entry name" value="GIY_YIG"/>
    <property type="match status" value="1"/>
</dbReference>
<feature type="domain" description="UvrC family homology region profile" evidence="11">
    <location>
        <begin position="278"/>
        <end position="503"/>
    </location>
</feature>
<dbReference type="InterPro" id="IPR003583">
    <property type="entry name" value="Hlx-hairpin-Hlx_DNA-bd_motif"/>
</dbReference>
<dbReference type="Pfam" id="PF02151">
    <property type="entry name" value="UVR"/>
    <property type="match status" value="1"/>
</dbReference>
<dbReference type="Gene3D" id="4.10.860.10">
    <property type="entry name" value="UVR domain"/>
    <property type="match status" value="1"/>
</dbReference>
<evidence type="ECO:0000256" key="4">
    <source>
        <dbReference type="ARBA" id="ARBA00022881"/>
    </source>
</evidence>
<feature type="domain" description="UVR" evidence="9">
    <location>
        <begin position="225"/>
        <end position="260"/>
    </location>
</feature>
<evidence type="ECO:0000256" key="3">
    <source>
        <dbReference type="ARBA" id="ARBA00022769"/>
    </source>
</evidence>
<name>A0A8J3G108_9PROT</name>
<dbReference type="GO" id="GO:0009432">
    <property type="term" value="P:SOS response"/>
    <property type="evidence" value="ECO:0007669"/>
    <property type="project" value="UniProtKB-UniRule"/>
</dbReference>
<dbReference type="PROSITE" id="PS50165">
    <property type="entry name" value="UVRC"/>
    <property type="match status" value="1"/>
</dbReference>
<feature type="domain" description="GIY-YIG" evidence="10">
    <location>
        <begin position="37"/>
        <end position="115"/>
    </location>
</feature>
<dbReference type="SMART" id="SM00278">
    <property type="entry name" value="HhH1"/>
    <property type="match status" value="2"/>
</dbReference>
<feature type="region of interest" description="Disordered" evidence="8">
    <location>
        <begin position="1"/>
        <end position="25"/>
    </location>
</feature>
<dbReference type="NCBIfam" id="NF001824">
    <property type="entry name" value="PRK00558.1-5"/>
    <property type="match status" value="1"/>
</dbReference>
<evidence type="ECO:0000256" key="2">
    <source>
        <dbReference type="ARBA" id="ARBA00022763"/>
    </source>
</evidence>
<organism evidence="12 13">
    <name type="scientific">Algimonas arctica</name>
    <dbReference type="NCBI Taxonomy" id="1479486"/>
    <lineage>
        <taxon>Bacteria</taxon>
        <taxon>Pseudomonadati</taxon>
        <taxon>Pseudomonadota</taxon>
        <taxon>Alphaproteobacteria</taxon>
        <taxon>Maricaulales</taxon>
        <taxon>Robiginitomaculaceae</taxon>
        <taxon>Algimonas</taxon>
    </lineage>
</organism>
<comment type="similarity">
    <text evidence="7">Belongs to the UvrC family.</text>
</comment>
<comment type="subcellular location">
    <subcellularLocation>
        <location evidence="7">Cytoplasm</location>
    </subcellularLocation>
</comment>
<dbReference type="GO" id="GO:0009381">
    <property type="term" value="F:excinuclease ABC activity"/>
    <property type="evidence" value="ECO:0007669"/>
    <property type="project" value="UniProtKB-UniRule"/>
</dbReference>
<dbReference type="SUPFAM" id="SSF47781">
    <property type="entry name" value="RuvA domain 2-like"/>
    <property type="match status" value="1"/>
</dbReference>
<keyword evidence="2 7" id="KW-0227">DNA damage</keyword>
<evidence type="ECO:0000256" key="6">
    <source>
        <dbReference type="ARBA" id="ARBA00023236"/>
    </source>
</evidence>
<evidence type="ECO:0000259" key="11">
    <source>
        <dbReference type="PROSITE" id="PS50165"/>
    </source>
</evidence>
<dbReference type="EMBL" id="BMZH01000001">
    <property type="protein sequence ID" value="GHA82168.1"/>
    <property type="molecule type" value="Genomic_DNA"/>
</dbReference>
<reference evidence="12" key="1">
    <citation type="journal article" date="2014" name="Int. J. Syst. Evol. Microbiol.">
        <title>Complete genome sequence of Corynebacterium casei LMG S-19264T (=DSM 44701T), isolated from a smear-ripened cheese.</title>
        <authorList>
            <consortium name="US DOE Joint Genome Institute (JGI-PGF)"/>
            <person name="Walter F."/>
            <person name="Albersmeier A."/>
            <person name="Kalinowski J."/>
            <person name="Ruckert C."/>
        </authorList>
    </citation>
    <scope>NUCLEOTIDE SEQUENCE</scope>
    <source>
        <strain evidence="12">KCTC 32513</strain>
    </source>
</reference>
<keyword evidence="6 7" id="KW-0742">SOS response</keyword>
<dbReference type="InterPro" id="IPR000305">
    <property type="entry name" value="GIY-YIG_endonuc"/>
</dbReference>
<dbReference type="Gene3D" id="3.40.1440.10">
    <property type="entry name" value="GIY-YIG endonuclease"/>
    <property type="match status" value="1"/>
</dbReference>
<comment type="function">
    <text evidence="7">The UvrABC repair system catalyzes the recognition and processing of DNA lesions. UvrC both incises the 5' and 3' sides of the lesion. The N-terminal half is responsible for the 3' incision and the C-terminal half is responsible for the 5' incision.</text>
</comment>
<accession>A0A8J3G108</accession>
<dbReference type="InterPro" id="IPR004791">
    <property type="entry name" value="UvrC"/>
</dbReference>
<keyword evidence="1 7" id="KW-0963">Cytoplasm</keyword>
<evidence type="ECO:0000313" key="13">
    <source>
        <dbReference type="Proteomes" id="UP000634004"/>
    </source>
</evidence>
<dbReference type="RefSeq" id="WP_189494370.1">
    <property type="nucleotide sequence ID" value="NZ_BMZH01000001.1"/>
</dbReference>
<dbReference type="InterPro" id="IPR001162">
    <property type="entry name" value="UvrC_RNase_H_dom"/>
</dbReference>
<evidence type="ECO:0000256" key="5">
    <source>
        <dbReference type="ARBA" id="ARBA00023204"/>
    </source>
</evidence>
<dbReference type="InterPro" id="IPR036876">
    <property type="entry name" value="UVR_dom_sf"/>
</dbReference>
<dbReference type="Pfam" id="PF14520">
    <property type="entry name" value="HHH_5"/>
    <property type="match status" value="1"/>
</dbReference>
<dbReference type="FunFam" id="3.30.420.340:FF:000001">
    <property type="entry name" value="UvrABC system protein C"/>
    <property type="match status" value="1"/>
</dbReference>
<dbReference type="SUPFAM" id="SSF46600">
    <property type="entry name" value="C-terminal UvrC-binding domain of UvrB"/>
    <property type="match status" value="1"/>
</dbReference>
<keyword evidence="3 7" id="KW-0228">DNA excision</keyword>
<dbReference type="InterPro" id="IPR050066">
    <property type="entry name" value="UvrABC_protein_C"/>
</dbReference>